<reference evidence="4" key="1">
    <citation type="submission" date="2017-06" db="EMBL/GenBank/DDBJ databases">
        <authorList>
            <person name="Varghese N."/>
            <person name="Submissions S."/>
        </authorList>
    </citation>
    <scope>NUCLEOTIDE SEQUENCE [LARGE SCALE GENOMIC DNA]</scope>
    <source>
        <strain evidence="4">DSM 28041</strain>
    </source>
</reference>
<protein>
    <submittedName>
        <fullName evidence="3">Uncharacterized protein</fullName>
    </submittedName>
</protein>
<keyword evidence="2" id="KW-0812">Transmembrane</keyword>
<accession>A0A238Z3D5</accession>
<feature type="transmembrane region" description="Helical" evidence="2">
    <location>
        <begin position="31"/>
        <end position="49"/>
    </location>
</feature>
<dbReference type="Proteomes" id="UP000198310">
    <property type="component" value="Unassembled WGS sequence"/>
</dbReference>
<organism evidence="3 4">
    <name type="scientific">Hymenobacter mucosus</name>
    <dbReference type="NCBI Taxonomy" id="1411120"/>
    <lineage>
        <taxon>Bacteria</taxon>
        <taxon>Pseudomonadati</taxon>
        <taxon>Bacteroidota</taxon>
        <taxon>Cytophagia</taxon>
        <taxon>Cytophagales</taxon>
        <taxon>Hymenobacteraceae</taxon>
        <taxon>Hymenobacter</taxon>
    </lineage>
</organism>
<dbReference type="AlphaFoldDB" id="A0A238Z3D5"/>
<proteinExistence type="predicted"/>
<feature type="region of interest" description="Disordered" evidence="1">
    <location>
        <begin position="57"/>
        <end position="87"/>
    </location>
</feature>
<evidence type="ECO:0000313" key="3">
    <source>
        <dbReference type="EMBL" id="SNR77820.1"/>
    </source>
</evidence>
<keyword evidence="2" id="KW-1133">Transmembrane helix</keyword>
<keyword evidence="2" id="KW-0472">Membrane</keyword>
<keyword evidence="4" id="KW-1185">Reference proteome</keyword>
<dbReference type="EMBL" id="FZNS01000006">
    <property type="protein sequence ID" value="SNR77820.1"/>
    <property type="molecule type" value="Genomic_DNA"/>
</dbReference>
<gene>
    <name evidence="3" type="ORF">SAMN06269173_106310</name>
</gene>
<evidence type="ECO:0000256" key="1">
    <source>
        <dbReference type="SAM" id="MobiDB-lite"/>
    </source>
</evidence>
<name>A0A238Z3D5_9BACT</name>
<evidence type="ECO:0000313" key="4">
    <source>
        <dbReference type="Proteomes" id="UP000198310"/>
    </source>
</evidence>
<evidence type="ECO:0000256" key="2">
    <source>
        <dbReference type="SAM" id="Phobius"/>
    </source>
</evidence>
<sequence length="231" mass="24488">MVRMELPNYTCPLYAMADINIQRKKSSPSPWLLILLVVAGLGIAAYFLFRAESEPPQDVPAPVGSGIQPPPDSTTGAETGPRPTADAVGDMAAETAPVTPDVLAGFAQGDASQPQYGREGLRLLTSALLPLADRDDLRDATIAEKRNDLTSATSRLQEDGSSLRPGYVAAAAFLQAVQQKAYPNLEAEVGELMTQAGALSGRVATPQDQAQVQQFLTRAAAVLRTINETAR</sequence>